<reference evidence="1 2" key="1">
    <citation type="submission" date="2019-09" db="EMBL/GenBank/DDBJ databases">
        <authorList>
            <person name="Depoorter E."/>
        </authorList>
    </citation>
    <scope>NUCLEOTIDE SEQUENCE [LARGE SCALE GENOMIC DNA]</scope>
    <source>
        <strain evidence="1">LMG 13014</strain>
    </source>
</reference>
<accession>A0A6P2RP40</accession>
<dbReference type="Proteomes" id="UP000494261">
    <property type="component" value="Unassembled WGS sequence"/>
</dbReference>
<name>A0A6P2RP40_9BURK</name>
<gene>
    <name evidence="1" type="ORF">BLA13014_06730</name>
</gene>
<proteinExistence type="predicted"/>
<protein>
    <submittedName>
        <fullName evidence="1">Uncharacterized protein</fullName>
    </submittedName>
</protein>
<dbReference type="EMBL" id="CABVQC010000067">
    <property type="protein sequence ID" value="VWC38901.1"/>
    <property type="molecule type" value="Genomic_DNA"/>
</dbReference>
<organism evidence="1 2">
    <name type="scientific">Burkholderia aenigmatica</name>
    <dbReference type="NCBI Taxonomy" id="2015348"/>
    <lineage>
        <taxon>Bacteria</taxon>
        <taxon>Pseudomonadati</taxon>
        <taxon>Pseudomonadota</taxon>
        <taxon>Betaproteobacteria</taxon>
        <taxon>Burkholderiales</taxon>
        <taxon>Burkholderiaceae</taxon>
        <taxon>Burkholderia</taxon>
        <taxon>Burkholderia cepacia complex</taxon>
    </lineage>
</organism>
<sequence length="223" mass="24861">MCRRMSRGKVFGWCVAVKGACGLEDGRFGAARMCVRRGMCRRMSRERRSGATWRARALVDWSRAGLGLRVRLSCGKCVARDEAGRRRRTRHDTGRRTSPARQLNPVVTDRKEIDSSDGWRRSRPVTAKHVPVAHGVLHAFKSRDAARHKTRMNRPANMSPHVAATRFRAAHDTVRSRAAAPCPHATASPTALPGVACPRSPWPAHAFVVLRNSTPRVTPRHLL</sequence>
<dbReference type="AlphaFoldDB" id="A0A6P2RP40"/>
<evidence type="ECO:0000313" key="2">
    <source>
        <dbReference type="Proteomes" id="UP000494261"/>
    </source>
</evidence>
<evidence type="ECO:0000313" key="1">
    <source>
        <dbReference type="EMBL" id="VWC38901.1"/>
    </source>
</evidence>